<protein>
    <submittedName>
        <fullName evidence="1">Uncharacterized protein</fullName>
    </submittedName>
</protein>
<evidence type="ECO:0000313" key="2">
    <source>
        <dbReference type="Proteomes" id="UP000240883"/>
    </source>
</evidence>
<dbReference type="PANTHER" id="PTHR42085">
    <property type="entry name" value="F-BOX DOMAIN-CONTAINING PROTEIN"/>
    <property type="match status" value="1"/>
</dbReference>
<organism evidence="1 2">
    <name type="scientific">Corynespora cassiicola Philippines</name>
    <dbReference type="NCBI Taxonomy" id="1448308"/>
    <lineage>
        <taxon>Eukaryota</taxon>
        <taxon>Fungi</taxon>
        <taxon>Dikarya</taxon>
        <taxon>Ascomycota</taxon>
        <taxon>Pezizomycotina</taxon>
        <taxon>Dothideomycetes</taxon>
        <taxon>Pleosporomycetidae</taxon>
        <taxon>Pleosporales</taxon>
        <taxon>Corynesporascaceae</taxon>
        <taxon>Corynespora</taxon>
    </lineage>
</organism>
<sequence length="290" mass="31856">MAPQKCYFLDALPVELRLSIYEHLVVTPSPLRGPSARHPDEKYNLDLSILRVNRQVHQESRSMFFGKNTFYITPPLDTTTGTASEPAPQQPAFDPPLQPSQIPLLRHLTVDLLYYPSTPLITEPGPNGTGWKPISAGATAYIDALTTLFTSCNSALQTLRLTSTVRESFCAKKCLVSFFMCDRSRPFCVSLAGLDGVKTIPISFEFPDCYYRAEVERDAFTKRSILLLACQVMFCQSQVRITALLRQFEEDGGVGKIGEGGKADLGPFVGSSWPGKGEGVGAGEAMMGFQ</sequence>
<dbReference type="Proteomes" id="UP000240883">
    <property type="component" value="Unassembled WGS sequence"/>
</dbReference>
<dbReference type="InterPro" id="IPR038883">
    <property type="entry name" value="AN11006-like"/>
</dbReference>
<dbReference type="EMBL" id="KZ678139">
    <property type="protein sequence ID" value="PSN63589.1"/>
    <property type="molecule type" value="Genomic_DNA"/>
</dbReference>
<proteinExistence type="predicted"/>
<evidence type="ECO:0000313" key="1">
    <source>
        <dbReference type="EMBL" id="PSN63589.1"/>
    </source>
</evidence>
<dbReference type="PANTHER" id="PTHR42085:SF1">
    <property type="entry name" value="F-BOX DOMAIN-CONTAINING PROTEIN"/>
    <property type="match status" value="1"/>
</dbReference>
<dbReference type="OrthoDB" id="62952at2759"/>
<keyword evidence="2" id="KW-1185">Reference proteome</keyword>
<reference evidence="1 2" key="1">
    <citation type="journal article" date="2018" name="Front. Microbiol.">
        <title>Genome-Wide Analysis of Corynespora cassiicola Leaf Fall Disease Putative Effectors.</title>
        <authorList>
            <person name="Lopez D."/>
            <person name="Ribeiro S."/>
            <person name="Label P."/>
            <person name="Fumanal B."/>
            <person name="Venisse J.S."/>
            <person name="Kohler A."/>
            <person name="de Oliveira R.R."/>
            <person name="Labutti K."/>
            <person name="Lipzen A."/>
            <person name="Lail K."/>
            <person name="Bauer D."/>
            <person name="Ohm R.A."/>
            <person name="Barry K.W."/>
            <person name="Spatafora J."/>
            <person name="Grigoriev I.V."/>
            <person name="Martin F.M."/>
            <person name="Pujade-Renaud V."/>
        </authorList>
    </citation>
    <scope>NUCLEOTIDE SEQUENCE [LARGE SCALE GENOMIC DNA]</scope>
    <source>
        <strain evidence="1 2">Philippines</strain>
    </source>
</reference>
<accession>A0A2T2NDX0</accession>
<gene>
    <name evidence="1" type="ORF">BS50DRAFT_647204</name>
</gene>
<dbReference type="AlphaFoldDB" id="A0A2T2NDX0"/>
<name>A0A2T2NDX0_CORCC</name>